<feature type="region of interest" description="Disordered" evidence="1">
    <location>
        <begin position="67"/>
        <end position="120"/>
    </location>
</feature>
<feature type="compositionally biased region" description="Low complexity" evidence="1">
    <location>
        <begin position="148"/>
        <end position="159"/>
    </location>
</feature>
<sequence>MPFDDYDDYDDFDDFVSISASDALSDAGGGYTADGDDFVALGTPLSYAHSLRCGLPESTARVYYVPASPILEEEDEEDEGYGEYDDEYEEEDEQAAAQTQHLDDDGDPGDSDNSGSDAETYWDLSFTPTITSCGIVATTDHLAKEGGSSATKSRAASTRPTPPRPRASMAVRLVDANEELHKRLEGRAVVPPGWTRRRPPHNAALVRKHEKAEHAARQLAAQRLAEKDRPYHIVSVAQAHCWCNYKRPGLEWYDCGLGHTKLPPRCLLNLWVDEQGPNAPWWAATMARATRAAPADVVQLVAELASRGRLVPVWVWSGGSDNSDCSAYWAMMDDTAKGLRELLMAGSLPWRGTRDARRALERELRTATLARILDCAPVDGEWRAGEGRLPKGPELKYLTTFHHLLTPNAASTYLPCLRLALVLTSTPPRPPPHDDRRAWHTLRAVKEESPRTTWNGIRYRPYEAEWAPVGPKYFGNRMFVYDLYAHLAADESEVYHVAKSSP</sequence>
<dbReference type="RefSeq" id="XP_062632255.1">
    <property type="nucleotide sequence ID" value="XM_062776271.1"/>
</dbReference>
<organism evidence="2 3">
    <name type="scientific">Vanrija pseudolonga</name>
    <dbReference type="NCBI Taxonomy" id="143232"/>
    <lineage>
        <taxon>Eukaryota</taxon>
        <taxon>Fungi</taxon>
        <taxon>Dikarya</taxon>
        <taxon>Basidiomycota</taxon>
        <taxon>Agaricomycotina</taxon>
        <taxon>Tremellomycetes</taxon>
        <taxon>Trichosporonales</taxon>
        <taxon>Trichosporonaceae</taxon>
        <taxon>Vanrija</taxon>
    </lineage>
</organism>
<gene>
    <name evidence="2" type="ORF">LOC62_07G009714</name>
</gene>
<dbReference type="EMBL" id="CP086720">
    <property type="protein sequence ID" value="WOO86229.1"/>
    <property type="molecule type" value="Genomic_DNA"/>
</dbReference>
<evidence type="ECO:0000313" key="2">
    <source>
        <dbReference type="EMBL" id="WOO86229.1"/>
    </source>
</evidence>
<dbReference type="AlphaFoldDB" id="A0AAF0YLB1"/>
<reference evidence="2" key="1">
    <citation type="submission" date="2023-10" db="EMBL/GenBank/DDBJ databases">
        <authorList>
            <person name="Noh H."/>
        </authorList>
    </citation>
    <scope>NUCLEOTIDE SEQUENCE</scope>
    <source>
        <strain evidence="2">DUCC4014</strain>
    </source>
</reference>
<name>A0AAF0YLB1_9TREE</name>
<feature type="region of interest" description="Disordered" evidence="1">
    <location>
        <begin position="144"/>
        <end position="166"/>
    </location>
</feature>
<dbReference type="Proteomes" id="UP000827549">
    <property type="component" value="Chromosome 7"/>
</dbReference>
<dbReference type="GeneID" id="87812875"/>
<evidence type="ECO:0000256" key="1">
    <source>
        <dbReference type="SAM" id="MobiDB-lite"/>
    </source>
</evidence>
<proteinExistence type="predicted"/>
<evidence type="ECO:0000313" key="3">
    <source>
        <dbReference type="Proteomes" id="UP000827549"/>
    </source>
</evidence>
<feature type="compositionally biased region" description="Acidic residues" evidence="1">
    <location>
        <begin position="71"/>
        <end position="94"/>
    </location>
</feature>
<keyword evidence="3" id="KW-1185">Reference proteome</keyword>
<accession>A0AAF0YLB1</accession>
<protein>
    <submittedName>
        <fullName evidence="2">Uncharacterized protein</fullName>
    </submittedName>
</protein>